<evidence type="ECO:0000259" key="9">
    <source>
        <dbReference type="SMART" id="SM00382"/>
    </source>
</evidence>
<keyword evidence="3" id="KW-0479">Metal-binding</keyword>
<evidence type="ECO:0000256" key="6">
    <source>
        <dbReference type="ARBA" id="ARBA00022840"/>
    </source>
</evidence>
<dbReference type="GO" id="GO:0006261">
    <property type="term" value="P:DNA-templated DNA replication"/>
    <property type="evidence" value="ECO:0007669"/>
    <property type="project" value="TreeGrafter"/>
</dbReference>
<organism evidence="10">
    <name type="scientific">marine sediment metagenome</name>
    <dbReference type="NCBI Taxonomy" id="412755"/>
    <lineage>
        <taxon>unclassified sequences</taxon>
        <taxon>metagenomes</taxon>
        <taxon>ecological metagenomes</taxon>
    </lineage>
</organism>
<evidence type="ECO:0000313" key="10">
    <source>
        <dbReference type="EMBL" id="GAG05850.1"/>
    </source>
</evidence>
<dbReference type="NCBIfam" id="TIGR02397">
    <property type="entry name" value="dnaX_nterm"/>
    <property type="match status" value="1"/>
</dbReference>
<evidence type="ECO:0000256" key="7">
    <source>
        <dbReference type="ARBA" id="ARBA00022932"/>
    </source>
</evidence>
<dbReference type="AlphaFoldDB" id="X0UJR5"/>
<dbReference type="Pfam" id="PF22608">
    <property type="entry name" value="DNAX_ATPase_lid"/>
    <property type="match status" value="1"/>
</dbReference>
<keyword evidence="6" id="KW-0067">ATP-binding</keyword>
<dbReference type="InterPro" id="IPR027417">
    <property type="entry name" value="P-loop_NTPase"/>
</dbReference>
<comment type="similarity">
    <text evidence="1">Belongs to the DnaX/STICHEL family.</text>
</comment>
<keyword evidence="4" id="KW-0547">Nucleotide-binding</keyword>
<keyword evidence="7" id="KW-0548">Nucleotidyltransferase</keyword>
<comment type="caution">
    <text evidence="10">The sequence shown here is derived from an EMBL/GenBank/DDBJ whole genome shotgun (WGS) entry which is preliminary data.</text>
</comment>
<dbReference type="InterPro" id="IPR045085">
    <property type="entry name" value="HLD_clamp_pol_III_gamma_tau"/>
</dbReference>
<evidence type="ECO:0000256" key="2">
    <source>
        <dbReference type="ARBA" id="ARBA00012417"/>
    </source>
</evidence>
<evidence type="ECO:0000256" key="8">
    <source>
        <dbReference type="ARBA" id="ARBA00049244"/>
    </source>
</evidence>
<accession>X0UJR5</accession>
<dbReference type="InterPro" id="IPR003593">
    <property type="entry name" value="AAA+_ATPase"/>
</dbReference>
<feature type="domain" description="AAA+ ATPase" evidence="9">
    <location>
        <begin position="37"/>
        <end position="179"/>
    </location>
</feature>
<feature type="non-terminal residue" evidence="10">
    <location>
        <position position="221"/>
    </location>
</feature>
<dbReference type="GO" id="GO:0005524">
    <property type="term" value="F:ATP binding"/>
    <property type="evidence" value="ECO:0007669"/>
    <property type="project" value="UniProtKB-KW"/>
</dbReference>
<name>X0UJR5_9ZZZZ</name>
<dbReference type="Gene3D" id="1.10.8.60">
    <property type="match status" value="1"/>
</dbReference>
<dbReference type="EMBL" id="BARS01022947">
    <property type="protein sequence ID" value="GAG05850.1"/>
    <property type="molecule type" value="Genomic_DNA"/>
</dbReference>
<evidence type="ECO:0000256" key="5">
    <source>
        <dbReference type="ARBA" id="ARBA00022833"/>
    </source>
</evidence>
<dbReference type="FunFam" id="3.40.50.300:FF:000014">
    <property type="entry name" value="DNA polymerase III subunit gamma/tau"/>
    <property type="match status" value="1"/>
</dbReference>
<dbReference type="PANTHER" id="PTHR11669:SF0">
    <property type="entry name" value="PROTEIN STICHEL-LIKE 2"/>
    <property type="match status" value="1"/>
</dbReference>
<reference evidence="10" key="1">
    <citation type="journal article" date="2014" name="Front. Microbiol.">
        <title>High frequency of phylogenetically diverse reductive dehalogenase-homologous genes in deep subseafloor sedimentary metagenomes.</title>
        <authorList>
            <person name="Kawai M."/>
            <person name="Futagami T."/>
            <person name="Toyoda A."/>
            <person name="Takaki Y."/>
            <person name="Nishi S."/>
            <person name="Hori S."/>
            <person name="Arai W."/>
            <person name="Tsubouchi T."/>
            <person name="Morono Y."/>
            <person name="Uchiyama I."/>
            <person name="Ito T."/>
            <person name="Fujiyama A."/>
            <person name="Inagaki F."/>
            <person name="Takami H."/>
        </authorList>
    </citation>
    <scope>NUCLEOTIDE SEQUENCE</scope>
    <source>
        <strain evidence="10">Expedition CK06-06</strain>
    </source>
</reference>
<protein>
    <recommendedName>
        <fullName evidence="2">DNA-directed DNA polymerase</fullName>
        <ecNumber evidence="2">2.7.7.7</ecNumber>
    </recommendedName>
</protein>
<dbReference type="GO" id="GO:0046872">
    <property type="term" value="F:metal ion binding"/>
    <property type="evidence" value="ECO:0007669"/>
    <property type="project" value="UniProtKB-KW"/>
</dbReference>
<gene>
    <name evidence="10" type="ORF">S01H1_36610</name>
</gene>
<dbReference type="SMART" id="SM00382">
    <property type="entry name" value="AAA"/>
    <property type="match status" value="1"/>
</dbReference>
<dbReference type="SUPFAM" id="SSF52540">
    <property type="entry name" value="P-loop containing nucleoside triphosphate hydrolases"/>
    <property type="match status" value="1"/>
</dbReference>
<dbReference type="InterPro" id="IPR050238">
    <property type="entry name" value="DNA_Rep/Repair_Clamp_Loader"/>
</dbReference>
<comment type="catalytic activity">
    <reaction evidence="8">
        <text>DNA(n) + a 2'-deoxyribonucleoside 5'-triphosphate = DNA(n+1) + diphosphate</text>
        <dbReference type="Rhea" id="RHEA:22508"/>
        <dbReference type="Rhea" id="RHEA-COMP:17339"/>
        <dbReference type="Rhea" id="RHEA-COMP:17340"/>
        <dbReference type="ChEBI" id="CHEBI:33019"/>
        <dbReference type="ChEBI" id="CHEBI:61560"/>
        <dbReference type="ChEBI" id="CHEBI:173112"/>
        <dbReference type="EC" id="2.7.7.7"/>
    </reaction>
</comment>
<keyword evidence="5" id="KW-0862">Zinc</keyword>
<dbReference type="InterPro" id="IPR012763">
    <property type="entry name" value="DNA_pol_III_sug/sutau_N"/>
</dbReference>
<evidence type="ECO:0000256" key="3">
    <source>
        <dbReference type="ARBA" id="ARBA00022723"/>
    </source>
</evidence>
<evidence type="ECO:0000256" key="4">
    <source>
        <dbReference type="ARBA" id="ARBA00022741"/>
    </source>
</evidence>
<dbReference type="PANTHER" id="PTHR11669">
    <property type="entry name" value="REPLICATION FACTOR C / DNA POLYMERASE III GAMMA-TAU SUBUNIT"/>
    <property type="match status" value="1"/>
</dbReference>
<dbReference type="GO" id="GO:0003887">
    <property type="term" value="F:DNA-directed DNA polymerase activity"/>
    <property type="evidence" value="ECO:0007669"/>
    <property type="project" value="UniProtKB-KW"/>
</dbReference>
<keyword evidence="7" id="KW-0808">Transferase</keyword>
<dbReference type="EC" id="2.7.7.7" evidence="2"/>
<evidence type="ECO:0000256" key="1">
    <source>
        <dbReference type="ARBA" id="ARBA00006360"/>
    </source>
</evidence>
<dbReference type="GO" id="GO:0009360">
    <property type="term" value="C:DNA polymerase III complex"/>
    <property type="evidence" value="ECO:0007669"/>
    <property type="project" value="InterPro"/>
</dbReference>
<dbReference type="Pfam" id="PF13177">
    <property type="entry name" value="DNA_pol3_delta2"/>
    <property type="match status" value="1"/>
</dbReference>
<proteinExistence type="inferred from homology"/>
<dbReference type="CDD" id="cd00009">
    <property type="entry name" value="AAA"/>
    <property type="match status" value="1"/>
</dbReference>
<keyword evidence="7" id="KW-0239">DNA-directed DNA polymerase</keyword>
<dbReference type="Gene3D" id="3.40.50.300">
    <property type="entry name" value="P-loop containing nucleotide triphosphate hydrolases"/>
    <property type="match status" value="1"/>
</dbReference>
<sequence length="221" mass="24857">MATQALYNRWRGQVFADILGQDHITKTLQNQIRAGRVGHAYLFAGMRGTGKTSTARIMAKAVNCVGETDAPPCDHCHICRSIAQGRSLDLIEIDGASNRGIDEIRQLRDSVSFSPSEGRYKIYVIDEVHMLTNEAFNALLKTLEEPPPHVIFILCTTAPHRLPDTVLSRCQRFDFRRAPLPLLLKKLHMICDQEKIAIERDALEFIARRATGSFRDAESLL</sequence>